<evidence type="ECO:0000313" key="1">
    <source>
        <dbReference type="EMBL" id="GHD00162.1"/>
    </source>
</evidence>
<evidence type="ECO:0000313" key="2">
    <source>
        <dbReference type="Proteomes" id="UP000626210"/>
    </source>
</evidence>
<dbReference type="EMBL" id="BMYK01000031">
    <property type="protein sequence ID" value="GHD00162.1"/>
    <property type="molecule type" value="Genomic_DNA"/>
</dbReference>
<comment type="caution">
    <text evidence="1">The sequence shown here is derived from an EMBL/GenBank/DDBJ whole genome shotgun (WGS) entry which is preliminary data.</text>
</comment>
<sequence>MAPANPFGVLDHDVKLPNGVSVHNAFRVTPCAQGCLLSFVVPRPAGASQESFASDVAHVQKDLATLKKLLGQSAP</sequence>
<dbReference type="Gene3D" id="3.30.530.20">
    <property type="match status" value="1"/>
</dbReference>
<dbReference type="SUPFAM" id="SSF55961">
    <property type="entry name" value="Bet v1-like"/>
    <property type="match status" value="1"/>
</dbReference>
<dbReference type="RefSeq" id="WP_229883106.1">
    <property type="nucleotide sequence ID" value="NZ_BMYK01000031.1"/>
</dbReference>
<accession>A0ABQ3GCE6</accession>
<protein>
    <submittedName>
        <fullName evidence="1">Uncharacterized protein</fullName>
    </submittedName>
</protein>
<name>A0ABQ3GCE6_9BURK</name>
<reference evidence="2" key="1">
    <citation type="journal article" date="2019" name="Int. J. Syst. Evol. Microbiol.">
        <title>The Global Catalogue of Microorganisms (GCM) 10K type strain sequencing project: providing services to taxonomists for standard genome sequencing and annotation.</title>
        <authorList>
            <consortium name="The Broad Institute Genomics Platform"/>
            <consortium name="The Broad Institute Genome Sequencing Center for Infectious Disease"/>
            <person name="Wu L."/>
            <person name="Ma J."/>
        </authorList>
    </citation>
    <scope>NUCLEOTIDE SEQUENCE [LARGE SCALE GENOMIC DNA]</scope>
    <source>
        <strain evidence="2">KCTC 23314</strain>
    </source>
</reference>
<dbReference type="Proteomes" id="UP000626210">
    <property type="component" value="Unassembled WGS sequence"/>
</dbReference>
<keyword evidence="2" id="KW-1185">Reference proteome</keyword>
<dbReference type="InterPro" id="IPR023393">
    <property type="entry name" value="START-like_dom_sf"/>
</dbReference>
<organism evidence="1 2">
    <name type="scientific">Pseudorhodoferax aquiterrae</name>
    <dbReference type="NCBI Taxonomy" id="747304"/>
    <lineage>
        <taxon>Bacteria</taxon>
        <taxon>Pseudomonadati</taxon>
        <taxon>Pseudomonadota</taxon>
        <taxon>Betaproteobacteria</taxon>
        <taxon>Burkholderiales</taxon>
        <taxon>Comamonadaceae</taxon>
    </lineage>
</organism>
<proteinExistence type="predicted"/>
<gene>
    <name evidence="1" type="ORF">GCM10007320_57340</name>
</gene>